<dbReference type="AlphaFoldDB" id="A0A917LIQ2"/>
<dbReference type="SUPFAM" id="SSF116965">
    <property type="entry name" value="Hypothetical protein MPN330"/>
    <property type="match status" value="1"/>
</dbReference>
<reference evidence="1" key="1">
    <citation type="journal article" date="2014" name="Int. J. Syst. Evol. Microbiol.">
        <title>Complete genome sequence of Corynebacterium casei LMG S-19264T (=DSM 44701T), isolated from a smear-ripened cheese.</title>
        <authorList>
            <consortium name="US DOE Joint Genome Institute (JGI-PGF)"/>
            <person name="Walter F."/>
            <person name="Albersmeier A."/>
            <person name="Kalinowski J."/>
            <person name="Ruckert C."/>
        </authorList>
    </citation>
    <scope>NUCLEOTIDE SEQUENCE</scope>
    <source>
        <strain evidence="1">CGMCC 1.15760</strain>
    </source>
</reference>
<dbReference type="RefSeq" id="WP_188615188.1">
    <property type="nucleotide sequence ID" value="NZ_BMJT01000007.1"/>
</dbReference>
<keyword evidence="2" id="KW-1185">Reference proteome</keyword>
<gene>
    <name evidence="1" type="ORF">GCM10007425_22860</name>
</gene>
<dbReference type="Gene3D" id="1.25.40.10">
    <property type="entry name" value="Tetratricopeptide repeat domain"/>
    <property type="match status" value="1"/>
</dbReference>
<dbReference type="Proteomes" id="UP000616608">
    <property type="component" value="Unassembled WGS sequence"/>
</dbReference>
<dbReference type="InterPro" id="IPR011990">
    <property type="entry name" value="TPR-like_helical_dom_sf"/>
</dbReference>
<comment type="caution">
    <text evidence="1">The sequence shown here is derived from an EMBL/GenBank/DDBJ whole genome shotgun (WGS) entry which is preliminary data.</text>
</comment>
<dbReference type="EMBL" id="BMJT01000007">
    <property type="protein sequence ID" value="GGG27714.1"/>
    <property type="molecule type" value="Genomic_DNA"/>
</dbReference>
<evidence type="ECO:0000313" key="1">
    <source>
        <dbReference type="EMBL" id="GGG27714.1"/>
    </source>
</evidence>
<accession>A0A917LIQ2</accession>
<sequence>MKSKKVIVFPGMIEKLIEQGKEHAEHYRFTEAVTCFEQALTVADIEDERVMFVYACALHELKQYEKTKQICEELMKMGTNHYWDVVELYIATSVELKNFKQVETLIHSLFEEQAIPVHKKEQFERLQSLNQRLANNQTVPAYEEPQMKNEELIKFVELPVPEQIKQLNEWTEINMRKQLTLLQGIVEHESTHPFVQSLALLILKEQEINVRVQVKKFNHDRSFITTELLLPTQMPQYQYIENFLEEHLMQDPTALEMATYLLAKHAIAVYPYEWQPFEEDDIAIGYMQFVQAMFGKIQETDVEVQAFLQELELLTAIYDA</sequence>
<evidence type="ECO:0008006" key="3">
    <source>
        <dbReference type="Google" id="ProtNLM"/>
    </source>
</evidence>
<reference evidence="1" key="2">
    <citation type="submission" date="2020-09" db="EMBL/GenBank/DDBJ databases">
        <authorList>
            <person name="Sun Q."/>
            <person name="Zhou Y."/>
        </authorList>
    </citation>
    <scope>NUCLEOTIDE SEQUENCE</scope>
    <source>
        <strain evidence="1">CGMCC 1.15760</strain>
    </source>
</reference>
<name>A0A917LIQ2_9BACI</name>
<proteinExistence type="predicted"/>
<organism evidence="1 2">
    <name type="scientific">Lysinibacillus alkalisoli</name>
    <dbReference type="NCBI Taxonomy" id="1911548"/>
    <lineage>
        <taxon>Bacteria</taxon>
        <taxon>Bacillati</taxon>
        <taxon>Bacillota</taxon>
        <taxon>Bacilli</taxon>
        <taxon>Bacillales</taxon>
        <taxon>Bacillaceae</taxon>
        <taxon>Lysinibacillus</taxon>
    </lineage>
</organism>
<dbReference type="SUPFAM" id="SSF48452">
    <property type="entry name" value="TPR-like"/>
    <property type="match status" value="1"/>
</dbReference>
<protein>
    <recommendedName>
        <fullName evidence="3">Tetratricopeptide repeat protein</fullName>
    </recommendedName>
</protein>
<evidence type="ECO:0000313" key="2">
    <source>
        <dbReference type="Proteomes" id="UP000616608"/>
    </source>
</evidence>